<proteinExistence type="inferred from homology"/>
<dbReference type="InterPro" id="IPR010089">
    <property type="entry name" value="Flavoprotein_WrbA-like"/>
</dbReference>
<dbReference type="OrthoDB" id="504689at2759"/>
<evidence type="ECO:0000313" key="4">
    <source>
        <dbReference type="Proteomes" id="UP001153069"/>
    </source>
</evidence>
<dbReference type="NCBIfam" id="TIGR01755">
    <property type="entry name" value="flav_wrbA"/>
    <property type="match status" value="1"/>
</dbReference>
<dbReference type="PROSITE" id="PS50902">
    <property type="entry name" value="FLAVODOXIN_LIKE"/>
    <property type="match status" value="1"/>
</dbReference>
<accession>A0A9N8EF67</accession>
<dbReference type="InterPro" id="IPR008254">
    <property type="entry name" value="Flavodoxin/NO_synth"/>
</dbReference>
<dbReference type="GO" id="GO:0003955">
    <property type="term" value="F:NAD(P)H dehydrogenase (quinone) activity"/>
    <property type="evidence" value="ECO:0007669"/>
    <property type="project" value="InterPro"/>
</dbReference>
<dbReference type="EMBL" id="CAICTM010000848">
    <property type="protein sequence ID" value="CAB9517325.1"/>
    <property type="molecule type" value="Genomic_DNA"/>
</dbReference>
<sequence>MAKIIIVYYSMYGHVKTMAQKVKEGVDSVGCAEAVLYQVPETLPEEVLKKMGAPPKDADVPVIKASDLADADGIIFGIPTRFGMAAAQMKAFMDSTGGLWQGGKLAGKPAGIFFSTGTQGGGQETTAMTWLTQLVHHGMVYVPTGYHTPKMFQVDTPEGGSPWGAGTFAGADGSRMPSEFELERAKLQGEGFAKVALALKSADA</sequence>
<feature type="domain" description="Flavodoxin-like" evidence="2">
    <location>
        <begin position="4"/>
        <end position="192"/>
    </location>
</feature>
<dbReference type="AlphaFoldDB" id="A0A9N8EF67"/>
<protein>
    <submittedName>
        <fullName evidence="3">H dehydrogenase</fullName>
    </submittedName>
</protein>
<evidence type="ECO:0000259" key="2">
    <source>
        <dbReference type="PROSITE" id="PS50902"/>
    </source>
</evidence>
<dbReference type="Gene3D" id="3.40.50.360">
    <property type="match status" value="1"/>
</dbReference>
<reference evidence="3" key="1">
    <citation type="submission" date="2020-06" db="EMBL/GenBank/DDBJ databases">
        <authorList>
            <consortium name="Plant Systems Biology data submission"/>
        </authorList>
    </citation>
    <scope>NUCLEOTIDE SEQUENCE</scope>
    <source>
        <strain evidence="3">D6</strain>
    </source>
</reference>
<evidence type="ECO:0000256" key="1">
    <source>
        <dbReference type="ARBA" id="ARBA00006961"/>
    </source>
</evidence>
<dbReference type="InterPro" id="IPR029039">
    <property type="entry name" value="Flavoprotein-like_sf"/>
</dbReference>
<name>A0A9N8EF67_9STRA</name>
<keyword evidence="4" id="KW-1185">Reference proteome</keyword>
<evidence type="ECO:0000313" key="3">
    <source>
        <dbReference type="EMBL" id="CAB9517325.1"/>
    </source>
</evidence>
<dbReference type="NCBIfam" id="NF002999">
    <property type="entry name" value="PRK03767.1"/>
    <property type="match status" value="1"/>
</dbReference>
<dbReference type="SUPFAM" id="SSF52218">
    <property type="entry name" value="Flavoproteins"/>
    <property type="match status" value="1"/>
</dbReference>
<organism evidence="3 4">
    <name type="scientific">Seminavis robusta</name>
    <dbReference type="NCBI Taxonomy" id="568900"/>
    <lineage>
        <taxon>Eukaryota</taxon>
        <taxon>Sar</taxon>
        <taxon>Stramenopiles</taxon>
        <taxon>Ochrophyta</taxon>
        <taxon>Bacillariophyta</taxon>
        <taxon>Bacillariophyceae</taxon>
        <taxon>Bacillariophycidae</taxon>
        <taxon>Naviculales</taxon>
        <taxon>Naviculaceae</taxon>
        <taxon>Seminavis</taxon>
    </lineage>
</organism>
<dbReference type="GO" id="GO:0016020">
    <property type="term" value="C:membrane"/>
    <property type="evidence" value="ECO:0007669"/>
    <property type="project" value="TreeGrafter"/>
</dbReference>
<dbReference type="InterPro" id="IPR005025">
    <property type="entry name" value="FMN_Rdtase-like_dom"/>
</dbReference>
<dbReference type="FunFam" id="3.40.50.360:FF:000001">
    <property type="entry name" value="NAD(P)H dehydrogenase (Quinone) FQR1-like"/>
    <property type="match status" value="1"/>
</dbReference>
<dbReference type="GO" id="GO:0010181">
    <property type="term" value="F:FMN binding"/>
    <property type="evidence" value="ECO:0007669"/>
    <property type="project" value="InterPro"/>
</dbReference>
<comment type="similarity">
    <text evidence="1">Belongs to the WrbA family.</text>
</comment>
<dbReference type="PANTHER" id="PTHR30546:SF23">
    <property type="entry name" value="FLAVOPROTEIN-LIKE PROTEIN YCP4-RELATED"/>
    <property type="match status" value="1"/>
</dbReference>
<dbReference type="Pfam" id="PF03358">
    <property type="entry name" value="FMN_red"/>
    <property type="match status" value="1"/>
</dbReference>
<comment type="caution">
    <text evidence="3">The sequence shown here is derived from an EMBL/GenBank/DDBJ whole genome shotgun (WGS) entry which is preliminary data.</text>
</comment>
<dbReference type="PANTHER" id="PTHR30546">
    <property type="entry name" value="FLAVODOXIN-RELATED PROTEIN WRBA-RELATED"/>
    <property type="match status" value="1"/>
</dbReference>
<dbReference type="Proteomes" id="UP001153069">
    <property type="component" value="Unassembled WGS sequence"/>
</dbReference>
<gene>
    <name evidence="3" type="ORF">SEMRO_849_G210500.1</name>
</gene>